<dbReference type="Gene3D" id="3.40.30.10">
    <property type="entry name" value="Glutaredoxin"/>
    <property type="match status" value="1"/>
</dbReference>
<feature type="domain" description="Thioredoxin" evidence="8">
    <location>
        <begin position="59"/>
        <end position="264"/>
    </location>
</feature>
<evidence type="ECO:0000313" key="9">
    <source>
        <dbReference type="EMBL" id="GAA0691558.1"/>
    </source>
</evidence>
<evidence type="ECO:0000256" key="2">
    <source>
        <dbReference type="ARBA" id="ARBA00022729"/>
    </source>
</evidence>
<dbReference type="PANTHER" id="PTHR13887:SF14">
    <property type="entry name" value="DISULFIDE BOND FORMATION PROTEIN D"/>
    <property type="match status" value="1"/>
</dbReference>
<feature type="coiled-coil region" evidence="6">
    <location>
        <begin position="28"/>
        <end position="62"/>
    </location>
</feature>
<dbReference type="Pfam" id="PF13462">
    <property type="entry name" value="Thioredoxin_4"/>
    <property type="match status" value="1"/>
</dbReference>
<evidence type="ECO:0000256" key="3">
    <source>
        <dbReference type="ARBA" id="ARBA00023002"/>
    </source>
</evidence>
<dbReference type="InterPro" id="IPR013766">
    <property type="entry name" value="Thioredoxin_domain"/>
</dbReference>
<keyword evidence="4" id="KW-1015">Disulfide bond</keyword>
<dbReference type="SUPFAM" id="SSF52833">
    <property type="entry name" value="Thioredoxin-like"/>
    <property type="match status" value="1"/>
</dbReference>
<reference evidence="9 10" key="1">
    <citation type="journal article" date="2019" name="Int. J. Syst. Evol. Microbiol.">
        <title>The Global Catalogue of Microorganisms (GCM) 10K type strain sequencing project: providing services to taxonomists for standard genome sequencing and annotation.</title>
        <authorList>
            <consortium name="The Broad Institute Genomics Platform"/>
            <consortium name="The Broad Institute Genome Sequencing Center for Infectious Disease"/>
            <person name="Wu L."/>
            <person name="Ma J."/>
        </authorList>
    </citation>
    <scope>NUCLEOTIDE SEQUENCE [LARGE SCALE GENOMIC DNA]</scope>
    <source>
        <strain evidence="9 10">JCM 15134</strain>
    </source>
</reference>
<comment type="caution">
    <text evidence="9">The sequence shown here is derived from an EMBL/GenBank/DDBJ whole genome shotgun (WGS) entry which is preliminary data.</text>
</comment>
<sequence>MLLGATWLVLMLMYSPLASAEPENESELQAVHAELKALREEQNAVREELVQLKKMLMELQKTDSSQAKSVTPPVTPSLPMEMMISGSPYLGSKDAPVVLIEFTDYQCPFCRRHFEQTHPRLITELVDTGKLRIVMKEFPIQKLHPLAPRVSMAAQCADEQQKYWPMHDLLFQNQTRVSMGDLKAFAASVGIDTARFVTCMEEGRAASRIRSDFDLGVSAGVRGTPFFFIGALDPANPGTVRVERYLYGAQPFDAFAREIQFFLNR</sequence>
<keyword evidence="6" id="KW-0175">Coiled coil</keyword>
<keyword evidence="10" id="KW-1185">Reference proteome</keyword>
<evidence type="ECO:0000256" key="5">
    <source>
        <dbReference type="ARBA" id="ARBA00023284"/>
    </source>
</evidence>
<feature type="chain" id="PRO_5046923578" evidence="7">
    <location>
        <begin position="21"/>
        <end position="265"/>
    </location>
</feature>
<dbReference type="Gene3D" id="1.10.40.80">
    <property type="match status" value="1"/>
</dbReference>
<dbReference type="PROSITE" id="PS51352">
    <property type="entry name" value="THIOREDOXIN_2"/>
    <property type="match status" value="1"/>
</dbReference>
<dbReference type="Proteomes" id="UP001499915">
    <property type="component" value="Unassembled WGS sequence"/>
</dbReference>
<evidence type="ECO:0000256" key="6">
    <source>
        <dbReference type="SAM" id="Coils"/>
    </source>
</evidence>
<feature type="signal peptide" evidence="7">
    <location>
        <begin position="1"/>
        <end position="20"/>
    </location>
</feature>
<dbReference type="EMBL" id="BAAAET010000002">
    <property type="protein sequence ID" value="GAA0691558.1"/>
    <property type="molecule type" value="Genomic_DNA"/>
</dbReference>
<evidence type="ECO:0000259" key="8">
    <source>
        <dbReference type="PROSITE" id="PS51352"/>
    </source>
</evidence>
<keyword evidence="2 7" id="KW-0732">Signal</keyword>
<accession>A0ABN1I644</accession>
<protein>
    <submittedName>
        <fullName evidence="9">Thioredoxin domain-containing protein</fullName>
    </submittedName>
</protein>
<dbReference type="PANTHER" id="PTHR13887">
    <property type="entry name" value="GLUTATHIONE S-TRANSFERASE KAPPA"/>
    <property type="match status" value="1"/>
</dbReference>
<evidence type="ECO:0000256" key="4">
    <source>
        <dbReference type="ARBA" id="ARBA00023157"/>
    </source>
</evidence>
<name>A0ABN1I644_9GAMM</name>
<keyword evidence="3" id="KW-0560">Oxidoreductase</keyword>
<keyword evidence="5" id="KW-0676">Redox-active center</keyword>
<gene>
    <name evidence="9" type="ORF">GCM10009104_18100</name>
</gene>
<evidence type="ECO:0000256" key="1">
    <source>
        <dbReference type="ARBA" id="ARBA00005791"/>
    </source>
</evidence>
<proteinExistence type="inferred from homology"/>
<dbReference type="InterPro" id="IPR036249">
    <property type="entry name" value="Thioredoxin-like_sf"/>
</dbReference>
<evidence type="ECO:0000313" key="10">
    <source>
        <dbReference type="Proteomes" id="UP001499915"/>
    </source>
</evidence>
<dbReference type="InterPro" id="IPR012336">
    <property type="entry name" value="Thioredoxin-like_fold"/>
</dbReference>
<organism evidence="9 10">
    <name type="scientific">Marinobacterium maritimum</name>
    <dbReference type="NCBI Taxonomy" id="500162"/>
    <lineage>
        <taxon>Bacteria</taxon>
        <taxon>Pseudomonadati</taxon>
        <taxon>Pseudomonadota</taxon>
        <taxon>Gammaproteobacteria</taxon>
        <taxon>Oceanospirillales</taxon>
        <taxon>Oceanospirillaceae</taxon>
        <taxon>Marinobacterium</taxon>
    </lineage>
</organism>
<comment type="similarity">
    <text evidence="1">Belongs to the thioredoxin family. DsbA subfamily.</text>
</comment>
<evidence type="ECO:0000256" key="7">
    <source>
        <dbReference type="SAM" id="SignalP"/>
    </source>
</evidence>